<dbReference type="PRINTS" id="PR01438">
    <property type="entry name" value="UNVRSLSTRESS"/>
</dbReference>
<dbReference type="InterPro" id="IPR006015">
    <property type="entry name" value="Universal_stress_UspA"/>
</dbReference>
<protein>
    <recommendedName>
        <fullName evidence="2">UspA domain-containing protein</fullName>
    </recommendedName>
</protein>
<sequence>MASDVETKHPELRSEEKANSAEALLRESKAKKEAASAAASQEARTILARPKHCIVALDHTSKSDAVLNWCANFLRNEPGFKVTFLNVYDASSYVPYDTTGNTPEDTISLRNRAVEYGSDMLKRLQRKSIEMGFSATEAKLLAQTPMTGTTKETILEYVKKHNPDMLVCGSRGLGPMGRLFVGSVSDYLVHNCACTVVVVKENSQQDDELKREEIPIVTQSWDPPCEATESNNKNTEPAMLKVPTLTDDTGWLYPGLERVSPAPPSRLQKGIAKLRSDEDPSKVFCGDYHPHADDHDERADVHGSC</sequence>
<dbReference type="SUPFAM" id="SSF52402">
    <property type="entry name" value="Adenine nucleotide alpha hydrolases-like"/>
    <property type="match status" value="1"/>
</dbReference>
<feature type="region of interest" description="Disordered" evidence="1">
    <location>
        <begin position="262"/>
        <end position="305"/>
    </location>
</feature>
<evidence type="ECO:0000259" key="2">
    <source>
        <dbReference type="Pfam" id="PF00582"/>
    </source>
</evidence>
<gene>
    <name evidence="3" type="ORF">LSP00402_LOCUS3662</name>
</gene>
<dbReference type="Pfam" id="PF00582">
    <property type="entry name" value="Usp"/>
    <property type="match status" value="1"/>
</dbReference>
<dbReference type="InterPro" id="IPR006016">
    <property type="entry name" value="UspA"/>
</dbReference>
<dbReference type="AlphaFoldDB" id="A0A7S2TJF7"/>
<proteinExistence type="predicted"/>
<feature type="region of interest" description="Disordered" evidence="1">
    <location>
        <begin position="1"/>
        <end position="30"/>
    </location>
</feature>
<reference evidence="3" key="1">
    <citation type="submission" date="2021-01" db="EMBL/GenBank/DDBJ databases">
        <authorList>
            <person name="Corre E."/>
            <person name="Pelletier E."/>
            <person name="Niang G."/>
            <person name="Scheremetjew M."/>
            <person name="Finn R."/>
            <person name="Kale V."/>
            <person name="Holt S."/>
            <person name="Cochrane G."/>
            <person name="Meng A."/>
            <person name="Brown T."/>
            <person name="Cohen L."/>
        </authorList>
    </citation>
    <scope>NUCLEOTIDE SEQUENCE</scope>
    <source>
        <strain evidence="3">CCMP622</strain>
    </source>
</reference>
<name>A0A7S2TJF7_9EUKA</name>
<dbReference type="EMBL" id="HBHP01005901">
    <property type="protein sequence ID" value="CAD9751349.1"/>
    <property type="molecule type" value="Transcribed_RNA"/>
</dbReference>
<feature type="domain" description="UspA" evidence="2">
    <location>
        <begin position="51"/>
        <end position="200"/>
    </location>
</feature>
<accession>A0A7S2TJF7</accession>
<dbReference type="InterPro" id="IPR014729">
    <property type="entry name" value="Rossmann-like_a/b/a_fold"/>
</dbReference>
<feature type="compositionally biased region" description="Basic and acidic residues" evidence="1">
    <location>
        <begin position="288"/>
        <end position="305"/>
    </location>
</feature>
<dbReference type="PANTHER" id="PTHR31964:SF113">
    <property type="entry name" value="USPA DOMAIN-CONTAINING PROTEIN"/>
    <property type="match status" value="1"/>
</dbReference>
<evidence type="ECO:0000313" key="3">
    <source>
        <dbReference type="EMBL" id="CAD9751349.1"/>
    </source>
</evidence>
<dbReference type="CDD" id="cd23659">
    <property type="entry name" value="USP_At3g01520-like"/>
    <property type="match status" value="1"/>
</dbReference>
<dbReference type="Gene3D" id="3.40.50.620">
    <property type="entry name" value="HUPs"/>
    <property type="match status" value="1"/>
</dbReference>
<dbReference type="PANTHER" id="PTHR31964">
    <property type="entry name" value="ADENINE NUCLEOTIDE ALPHA HYDROLASES-LIKE SUPERFAMILY PROTEIN"/>
    <property type="match status" value="1"/>
</dbReference>
<organism evidence="3">
    <name type="scientific">Lotharella oceanica</name>
    <dbReference type="NCBI Taxonomy" id="641309"/>
    <lineage>
        <taxon>Eukaryota</taxon>
        <taxon>Sar</taxon>
        <taxon>Rhizaria</taxon>
        <taxon>Cercozoa</taxon>
        <taxon>Chlorarachniophyceae</taxon>
        <taxon>Lotharella</taxon>
    </lineage>
</organism>
<evidence type="ECO:0000256" key="1">
    <source>
        <dbReference type="SAM" id="MobiDB-lite"/>
    </source>
</evidence>